<reference evidence="1" key="2">
    <citation type="submission" date="2021-02" db="EMBL/GenBank/DDBJ databases">
        <authorList>
            <person name="Kimball J.A."/>
            <person name="Haas M.W."/>
            <person name="Macchietto M."/>
            <person name="Kono T."/>
            <person name="Duquette J."/>
            <person name="Shao M."/>
        </authorList>
    </citation>
    <scope>NUCLEOTIDE SEQUENCE</scope>
    <source>
        <tissue evidence="1">Fresh leaf tissue</tissue>
    </source>
</reference>
<comment type="caution">
    <text evidence="1">The sequence shown here is derived from an EMBL/GenBank/DDBJ whole genome shotgun (WGS) entry which is preliminary data.</text>
</comment>
<accession>A0A8J5RBF3</accession>
<sequence length="91" mass="10097">MAAEDKRWGASTCKLSRSNPKLVDSRSYAEVVFDSGMDKLGGKSESGPDQFKSKSGLWIGMRTEWERVIMEAMEVGWGLTFLGETNQQTCA</sequence>
<dbReference type="Proteomes" id="UP000729402">
    <property type="component" value="Unassembled WGS sequence"/>
</dbReference>
<reference evidence="1" key="1">
    <citation type="journal article" date="2021" name="bioRxiv">
        <title>Whole Genome Assembly and Annotation of Northern Wild Rice, Zizania palustris L., Supports a Whole Genome Duplication in the Zizania Genus.</title>
        <authorList>
            <person name="Haas M."/>
            <person name="Kono T."/>
            <person name="Macchietto M."/>
            <person name="Millas R."/>
            <person name="McGilp L."/>
            <person name="Shao M."/>
            <person name="Duquette J."/>
            <person name="Hirsch C.N."/>
            <person name="Kimball J."/>
        </authorList>
    </citation>
    <scope>NUCLEOTIDE SEQUENCE</scope>
    <source>
        <tissue evidence="1">Fresh leaf tissue</tissue>
    </source>
</reference>
<gene>
    <name evidence="1" type="ORF">GUJ93_ZPchr0009g1262</name>
</gene>
<name>A0A8J5RBF3_ZIZPA</name>
<protein>
    <submittedName>
        <fullName evidence="1">Uncharacterized protein</fullName>
    </submittedName>
</protein>
<organism evidence="1 2">
    <name type="scientific">Zizania palustris</name>
    <name type="common">Northern wild rice</name>
    <dbReference type="NCBI Taxonomy" id="103762"/>
    <lineage>
        <taxon>Eukaryota</taxon>
        <taxon>Viridiplantae</taxon>
        <taxon>Streptophyta</taxon>
        <taxon>Embryophyta</taxon>
        <taxon>Tracheophyta</taxon>
        <taxon>Spermatophyta</taxon>
        <taxon>Magnoliopsida</taxon>
        <taxon>Liliopsida</taxon>
        <taxon>Poales</taxon>
        <taxon>Poaceae</taxon>
        <taxon>BOP clade</taxon>
        <taxon>Oryzoideae</taxon>
        <taxon>Oryzeae</taxon>
        <taxon>Zizaniinae</taxon>
        <taxon>Zizania</taxon>
    </lineage>
</organism>
<keyword evidence="2" id="KW-1185">Reference proteome</keyword>
<evidence type="ECO:0000313" key="1">
    <source>
        <dbReference type="EMBL" id="KAG8050696.1"/>
    </source>
</evidence>
<dbReference type="EMBL" id="JAAALK010000289">
    <property type="protein sequence ID" value="KAG8050696.1"/>
    <property type="molecule type" value="Genomic_DNA"/>
</dbReference>
<dbReference type="AlphaFoldDB" id="A0A8J5RBF3"/>
<evidence type="ECO:0000313" key="2">
    <source>
        <dbReference type="Proteomes" id="UP000729402"/>
    </source>
</evidence>
<proteinExistence type="predicted"/>